<evidence type="ECO:0000256" key="3">
    <source>
        <dbReference type="ARBA" id="ARBA00022737"/>
    </source>
</evidence>
<gene>
    <name evidence="11" type="primary">Wdhd1</name>
    <name evidence="11" type="ORF">AVEN_52689_1</name>
</gene>
<feature type="compositionally biased region" description="Polar residues" evidence="6">
    <location>
        <begin position="927"/>
        <end position="940"/>
    </location>
</feature>
<dbReference type="AlphaFoldDB" id="A0A4Y2EQX2"/>
<dbReference type="OrthoDB" id="427368at2759"/>
<dbReference type="Pfam" id="PF00505">
    <property type="entry name" value="HMG_box"/>
    <property type="match status" value="1"/>
</dbReference>
<feature type="compositionally biased region" description="Polar residues" evidence="6">
    <location>
        <begin position="803"/>
        <end position="813"/>
    </location>
</feature>
<dbReference type="InterPro" id="IPR022100">
    <property type="entry name" value="WDHD1/CFT4_beta-prop_2nd"/>
</dbReference>
<reference evidence="11 12" key="1">
    <citation type="journal article" date="2019" name="Sci. Rep.">
        <title>Orb-weaving spider Araneus ventricosus genome elucidates the spidroin gene catalogue.</title>
        <authorList>
            <person name="Kono N."/>
            <person name="Nakamura H."/>
            <person name="Ohtoshi R."/>
            <person name="Moran D.A.P."/>
            <person name="Shinohara A."/>
            <person name="Yoshida Y."/>
            <person name="Fujiwara M."/>
            <person name="Mori M."/>
            <person name="Tomita M."/>
            <person name="Arakawa K."/>
        </authorList>
    </citation>
    <scope>NUCLEOTIDE SEQUENCE [LARGE SCALE GENOMIC DNA]</scope>
</reference>
<dbReference type="PROSITE" id="PS50294">
    <property type="entry name" value="WD_REPEATS_REGION"/>
    <property type="match status" value="2"/>
</dbReference>
<dbReference type="InterPro" id="IPR015943">
    <property type="entry name" value="WD40/YVTN_repeat-like_dom_sf"/>
</dbReference>
<dbReference type="CDD" id="cd21993">
    <property type="entry name" value="HMG-box_WDHD1"/>
    <property type="match status" value="1"/>
</dbReference>
<dbReference type="InterPro" id="IPR036910">
    <property type="entry name" value="HMG_box_dom_sf"/>
</dbReference>
<sequence length="1075" mass="119693">MEEMRYAHCDGHTDICYDDSGNYIITCGTDGDIRIWNGFEDDDPQSHQMGSSVSAVAFKKDFIYLSADSFKVSAYTFPEAEFDQIVAQFSTAVYCIACSNDGKLIASGGGDFIIKVFDASDKSLTELRGHDGPILSIAIDPKGKYLASSGCDGTVRLWLLSTQECVKTLNLFKKSNDFNTSTTLCRLSWSPDGQFLAIPVELEVCFYQRDTWISKFSLSDECITKTLSIVTYSPYGKYLAAASMNGQMLVWDVETKKCISRKLHEKELSVCGLAWHPSGKELVFCDIEGQMGLYSRPLNSSPEKIIDVQEDSRPASEDFEMNDIDALVDGEAVEIDDDNYNDSAFDIGAIKASLEPKIFGEDCEDIPEIVKIEPEKKIQVVEAPKPPIQRPFQPSSTPINLDRRFMLWNNVGIVRCYDTEEENSIDVEFHDANVYHPLHINNTRNHTLAALSTEALLLGSPKSDECTSKLECHHFGTWDSNKEWIVEMPENEEIEAITLGDGFAACVTDKKFVRLYTISGIQCEVFLIPGSVVSCAARGNQLLIVFHKGLGIEGDQCLNMMIVKVNLERHSSVKECFLPLSSKAFLSWLGFTDEGTPCIVDSSGIVSLLSTSYGVKWIPIADATANMKSKSNTYFVLGLSEIKQEIRCILCKGSKYPSLLPRPNVAVLPFSLPFCEMSTDKGRLEEENQRHALAHKCIEILLKEGFDLDSESNAIQKKRMDILLKMFALATRSEREFRALNVAELMPNPMAVQGAIRYATQRHRIALAERLGEVMSQKITKEAEPEEEDDEFDLPVNEDLSTSLISGNTSIPNLSVPPKEDSVLKPKPLSRMRSSQTGKHSENSDMQLEIDEENSASSSKNISLLPKSSPLTNPFKSNSKPQAKKAEIGNVNGIDEILNNSINSRNSTGNSSEKVLLQPKKSRFPTKKSTAQKSPVNGSGQKEKFGFDLYLEENREEIKASTPPDIGEKELIKIAMKMFKELPKAEKQKYQRSSASNDTTETKNASLENGENCSNVKENICEEQPESPKDPPAKRKGNEESSEETTPKSKKMKTDKLSDTTIRKLTQFAFTKTPK</sequence>
<feature type="compositionally biased region" description="Basic and acidic residues" evidence="6">
    <location>
        <begin position="1052"/>
        <end position="1062"/>
    </location>
</feature>
<feature type="compositionally biased region" description="Polar residues" evidence="6">
    <location>
        <begin position="991"/>
        <end position="1017"/>
    </location>
</feature>
<feature type="domain" description="WDHD1/CFT4 second beta-propeller" evidence="8">
    <location>
        <begin position="390"/>
        <end position="673"/>
    </location>
</feature>
<dbReference type="Gene3D" id="1.10.30.10">
    <property type="entry name" value="High mobility group box domain"/>
    <property type="match status" value="1"/>
</dbReference>
<dbReference type="PROSITE" id="PS00678">
    <property type="entry name" value="WD_REPEATS_1"/>
    <property type="match status" value="1"/>
</dbReference>
<dbReference type="GO" id="GO:0006261">
    <property type="term" value="P:DNA-templated DNA replication"/>
    <property type="evidence" value="ECO:0007669"/>
    <property type="project" value="InterPro"/>
</dbReference>
<dbReference type="GO" id="GO:0006281">
    <property type="term" value="P:DNA repair"/>
    <property type="evidence" value="ECO:0007669"/>
    <property type="project" value="TreeGrafter"/>
</dbReference>
<dbReference type="InterPro" id="IPR001680">
    <property type="entry name" value="WD40_rpt"/>
</dbReference>
<dbReference type="Proteomes" id="UP000499080">
    <property type="component" value="Unassembled WGS sequence"/>
</dbReference>
<dbReference type="InterPro" id="IPR055339">
    <property type="entry name" value="HMG-box_WDHD1"/>
</dbReference>
<keyword evidence="4" id="KW-0539">Nucleus</keyword>
<evidence type="ECO:0000259" key="9">
    <source>
        <dbReference type="Pfam" id="PF20946"/>
    </source>
</evidence>
<feature type="repeat" description="WD" evidence="5">
    <location>
        <begin position="127"/>
        <end position="168"/>
    </location>
</feature>
<feature type="compositionally biased region" description="Polar residues" evidence="6">
    <location>
        <begin position="1063"/>
        <end position="1075"/>
    </location>
</feature>
<feature type="domain" description="WDHD1/CFT4 helical bundle" evidence="9">
    <location>
        <begin position="683"/>
        <end position="779"/>
    </location>
</feature>
<comment type="caution">
    <text evidence="11">The sequence shown here is derived from an EMBL/GenBank/DDBJ whole genome shotgun (WGS) entry which is preliminary data.</text>
</comment>
<feature type="repeat" description="WD" evidence="5">
    <location>
        <begin position="230"/>
        <end position="261"/>
    </location>
</feature>
<keyword evidence="12" id="KW-1185">Reference proteome</keyword>
<dbReference type="Pfam" id="PF12341">
    <property type="entry name" value="Mcl1_mid"/>
    <property type="match status" value="1"/>
</dbReference>
<feature type="domain" description="WDHD1 first WD40" evidence="10">
    <location>
        <begin position="5"/>
        <end position="293"/>
    </location>
</feature>
<dbReference type="GO" id="GO:0000278">
    <property type="term" value="P:mitotic cell cycle"/>
    <property type="evidence" value="ECO:0007669"/>
    <property type="project" value="TreeGrafter"/>
</dbReference>
<dbReference type="GO" id="GO:0043596">
    <property type="term" value="C:nuclear replication fork"/>
    <property type="evidence" value="ECO:0007669"/>
    <property type="project" value="TreeGrafter"/>
</dbReference>
<keyword evidence="2 5" id="KW-0853">WD repeat</keyword>
<keyword evidence="3" id="KW-0677">Repeat</keyword>
<evidence type="ECO:0000259" key="10">
    <source>
        <dbReference type="Pfam" id="PF24817"/>
    </source>
</evidence>
<feature type="region of interest" description="Disordered" evidence="6">
    <location>
        <begin position="803"/>
        <end position="945"/>
    </location>
</feature>
<dbReference type="GO" id="GO:0003682">
    <property type="term" value="F:chromatin binding"/>
    <property type="evidence" value="ECO:0007669"/>
    <property type="project" value="TreeGrafter"/>
</dbReference>
<evidence type="ECO:0000256" key="5">
    <source>
        <dbReference type="PROSITE-ProRule" id="PRU00221"/>
    </source>
</evidence>
<dbReference type="EMBL" id="BGPR01000656">
    <property type="protein sequence ID" value="GBM30284.1"/>
    <property type="molecule type" value="Genomic_DNA"/>
</dbReference>
<feature type="domain" description="HMG box" evidence="7">
    <location>
        <begin position="947"/>
        <end position="994"/>
    </location>
</feature>
<dbReference type="SMART" id="SM00320">
    <property type="entry name" value="WD40"/>
    <property type="match status" value="5"/>
</dbReference>
<dbReference type="PROSITE" id="PS50082">
    <property type="entry name" value="WD_REPEATS_2"/>
    <property type="match status" value="3"/>
</dbReference>
<dbReference type="Gene3D" id="2.130.10.10">
    <property type="entry name" value="YVTN repeat-like/Quinoprotein amine dehydrogenase"/>
    <property type="match status" value="2"/>
</dbReference>
<feature type="compositionally biased region" description="Basic and acidic residues" evidence="6">
    <location>
        <begin position="1026"/>
        <end position="1039"/>
    </location>
</feature>
<proteinExistence type="predicted"/>
<feature type="repeat" description="WD" evidence="5">
    <location>
        <begin position="5"/>
        <end position="37"/>
    </location>
</feature>
<dbReference type="InterPro" id="IPR019775">
    <property type="entry name" value="WD40_repeat_CS"/>
</dbReference>
<dbReference type="SUPFAM" id="SSF47095">
    <property type="entry name" value="HMG-box"/>
    <property type="match status" value="1"/>
</dbReference>
<dbReference type="CDD" id="cd00200">
    <property type="entry name" value="WD40"/>
    <property type="match status" value="1"/>
</dbReference>
<feature type="region of interest" description="Disordered" evidence="6">
    <location>
        <begin position="984"/>
        <end position="1075"/>
    </location>
</feature>
<dbReference type="GO" id="GO:0003677">
    <property type="term" value="F:DNA binding"/>
    <property type="evidence" value="ECO:0007669"/>
    <property type="project" value="UniProtKB-KW"/>
</dbReference>
<name>A0A4Y2EQX2_ARAVE</name>
<dbReference type="InterPro" id="IPR009071">
    <property type="entry name" value="HMG_box_dom"/>
</dbReference>
<evidence type="ECO:0000259" key="7">
    <source>
        <dbReference type="Pfam" id="PF00505"/>
    </source>
</evidence>
<dbReference type="Pfam" id="PF24817">
    <property type="entry name" value="WD40_WDHD1_1st"/>
    <property type="match status" value="1"/>
</dbReference>
<dbReference type="InterPro" id="IPR057646">
    <property type="entry name" value="WD40_WDHD1_1st"/>
</dbReference>
<dbReference type="PANTHER" id="PTHR19932:SF10">
    <property type="entry name" value="WD REPEAT AND HMG-BOX DNA-BINDING PROTEIN 1"/>
    <property type="match status" value="1"/>
</dbReference>
<evidence type="ECO:0000313" key="12">
    <source>
        <dbReference type="Proteomes" id="UP000499080"/>
    </source>
</evidence>
<keyword evidence="11" id="KW-0238">DNA-binding</keyword>
<feature type="compositionally biased region" description="Polar residues" evidence="6">
    <location>
        <begin position="898"/>
        <end position="913"/>
    </location>
</feature>
<dbReference type="PANTHER" id="PTHR19932">
    <property type="entry name" value="WD REPEAT AND HMG-BOX DNA BINDING PROTEIN"/>
    <property type="match status" value="1"/>
</dbReference>
<organism evidence="11 12">
    <name type="scientific">Araneus ventricosus</name>
    <name type="common">Orbweaver spider</name>
    <name type="synonym">Epeira ventricosa</name>
    <dbReference type="NCBI Taxonomy" id="182803"/>
    <lineage>
        <taxon>Eukaryota</taxon>
        <taxon>Metazoa</taxon>
        <taxon>Ecdysozoa</taxon>
        <taxon>Arthropoda</taxon>
        <taxon>Chelicerata</taxon>
        <taxon>Arachnida</taxon>
        <taxon>Araneae</taxon>
        <taxon>Araneomorphae</taxon>
        <taxon>Entelegynae</taxon>
        <taxon>Araneoidea</taxon>
        <taxon>Araneidae</taxon>
        <taxon>Araneus</taxon>
    </lineage>
</organism>
<evidence type="ECO:0000259" key="8">
    <source>
        <dbReference type="Pfam" id="PF12341"/>
    </source>
</evidence>
<evidence type="ECO:0000256" key="2">
    <source>
        <dbReference type="ARBA" id="ARBA00022574"/>
    </source>
</evidence>
<feature type="compositionally biased region" description="Polar residues" evidence="6">
    <location>
        <begin position="869"/>
        <end position="881"/>
    </location>
</feature>
<evidence type="ECO:0000313" key="11">
    <source>
        <dbReference type="EMBL" id="GBM30284.1"/>
    </source>
</evidence>
<evidence type="ECO:0000256" key="6">
    <source>
        <dbReference type="SAM" id="MobiDB-lite"/>
    </source>
</evidence>
<protein>
    <submittedName>
        <fullName evidence="11">WD repeat and HMG-box DNA-binding protein 1</fullName>
    </submittedName>
</protein>
<accession>A0A4Y2EQX2</accession>
<comment type="subcellular location">
    <subcellularLocation>
        <location evidence="1">Nucleus</location>
    </subcellularLocation>
</comment>
<dbReference type="SUPFAM" id="SSF101908">
    <property type="entry name" value="Putative isomerase YbhE"/>
    <property type="match status" value="1"/>
</dbReference>
<dbReference type="InterPro" id="IPR036322">
    <property type="entry name" value="WD40_repeat_dom_sf"/>
</dbReference>
<dbReference type="InterPro" id="IPR048591">
    <property type="entry name" value="WDHD1/CFT4_hel"/>
</dbReference>
<dbReference type="SUPFAM" id="SSF50978">
    <property type="entry name" value="WD40 repeat-like"/>
    <property type="match status" value="1"/>
</dbReference>
<evidence type="ECO:0000256" key="1">
    <source>
        <dbReference type="ARBA" id="ARBA00004123"/>
    </source>
</evidence>
<evidence type="ECO:0000256" key="4">
    <source>
        <dbReference type="ARBA" id="ARBA00023242"/>
    </source>
</evidence>
<dbReference type="Pfam" id="PF20946">
    <property type="entry name" value="Ctf4_C"/>
    <property type="match status" value="1"/>
</dbReference>